<sequence length="54" mass="6027">MIKGLFWCFTVLFVQLGLLWYVDLRVAAMPRLADPPPAEEEGDEPLPPVGELDA</sequence>
<name>A0ABT6VK48_9GAMM</name>
<evidence type="ECO:0000313" key="2">
    <source>
        <dbReference type="EMBL" id="MDI5933363.1"/>
    </source>
</evidence>
<keyword evidence="3" id="KW-1185">Reference proteome</keyword>
<proteinExistence type="predicted"/>
<evidence type="ECO:0000256" key="1">
    <source>
        <dbReference type="SAM" id="MobiDB-lite"/>
    </source>
</evidence>
<gene>
    <name evidence="2" type="ORF">QLQ84_06125</name>
</gene>
<dbReference type="RefSeq" id="WP_282720876.1">
    <property type="nucleotide sequence ID" value="NZ_JASCQO010000029.1"/>
</dbReference>
<accession>A0ABT6VK48</accession>
<reference evidence="2 3" key="1">
    <citation type="submission" date="2023-04" db="EMBL/GenBank/DDBJ databases">
        <title>Halomonas strains isolated from rhizosphere soil.</title>
        <authorList>
            <person name="Xu L."/>
            <person name="Sun J.-Q."/>
        </authorList>
    </citation>
    <scope>NUCLEOTIDE SEQUENCE [LARGE SCALE GENOMIC DNA]</scope>
    <source>
        <strain evidence="2 3">LN1S58</strain>
    </source>
</reference>
<comment type="caution">
    <text evidence="2">The sequence shown here is derived from an EMBL/GenBank/DDBJ whole genome shotgun (WGS) entry which is preliminary data.</text>
</comment>
<dbReference type="Proteomes" id="UP001244242">
    <property type="component" value="Unassembled WGS sequence"/>
</dbReference>
<organism evidence="2 3">
    <name type="scientific">Halomonas kalidii</name>
    <dbReference type="NCBI Taxonomy" id="3043293"/>
    <lineage>
        <taxon>Bacteria</taxon>
        <taxon>Pseudomonadati</taxon>
        <taxon>Pseudomonadota</taxon>
        <taxon>Gammaproteobacteria</taxon>
        <taxon>Oceanospirillales</taxon>
        <taxon>Halomonadaceae</taxon>
        <taxon>Halomonas</taxon>
    </lineage>
</organism>
<protein>
    <submittedName>
        <fullName evidence="2">Uncharacterized protein</fullName>
    </submittedName>
</protein>
<feature type="region of interest" description="Disordered" evidence="1">
    <location>
        <begin position="33"/>
        <end position="54"/>
    </location>
</feature>
<evidence type="ECO:0000313" key="3">
    <source>
        <dbReference type="Proteomes" id="UP001244242"/>
    </source>
</evidence>
<dbReference type="EMBL" id="JASCQO010000029">
    <property type="protein sequence ID" value="MDI5933363.1"/>
    <property type="molecule type" value="Genomic_DNA"/>
</dbReference>